<gene>
    <name evidence="2" type="ORF">C1I95_16080</name>
</gene>
<feature type="domain" description="SCP2" evidence="1">
    <location>
        <begin position="70"/>
        <end position="157"/>
    </location>
</feature>
<dbReference type="EMBL" id="POTY01000092">
    <property type="protein sequence ID" value="PZG17160.1"/>
    <property type="molecule type" value="Genomic_DNA"/>
</dbReference>
<evidence type="ECO:0000313" key="2">
    <source>
        <dbReference type="EMBL" id="PZG17160.1"/>
    </source>
</evidence>
<name>A0A2W2EUC7_9ACTN</name>
<dbReference type="Pfam" id="PF02036">
    <property type="entry name" value="SCP2"/>
    <property type="match status" value="1"/>
</dbReference>
<accession>A0A2W2EUC7</accession>
<dbReference type="AlphaFoldDB" id="A0A2W2EUC7"/>
<dbReference type="InterPro" id="IPR003033">
    <property type="entry name" value="SCP2_sterol-bd_dom"/>
</dbReference>
<dbReference type="Gene3D" id="3.30.1050.10">
    <property type="entry name" value="SCP2 sterol-binding domain"/>
    <property type="match status" value="1"/>
</dbReference>
<proteinExistence type="predicted"/>
<keyword evidence="3" id="KW-1185">Reference proteome</keyword>
<comment type="caution">
    <text evidence="2">The sequence shown here is derived from an EMBL/GenBank/DDBJ whole genome shotgun (WGS) entry which is preliminary data.</text>
</comment>
<dbReference type="InterPro" id="IPR036527">
    <property type="entry name" value="SCP2_sterol-bd_dom_sf"/>
</dbReference>
<reference evidence="2 3" key="1">
    <citation type="submission" date="2018-01" db="EMBL/GenBank/DDBJ databases">
        <title>Draft genome sequence of Jishengella sp. NA12.</title>
        <authorList>
            <person name="Sahin N."/>
            <person name="Ay H."/>
            <person name="Saygin H."/>
        </authorList>
    </citation>
    <scope>NUCLEOTIDE SEQUENCE [LARGE SCALE GENOMIC DNA]</scope>
    <source>
        <strain evidence="2 3">NA12</strain>
    </source>
</reference>
<dbReference type="Proteomes" id="UP000248924">
    <property type="component" value="Unassembled WGS sequence"/>
</dbReference>
<organism evidence="2 3">
    <name type="scientific">Micromonospora craterilacus</name>
    <dbReference type="NCBI Taxonomy" id="1655439"/>
    <lineage>
        <taxon>Bacteria</taxon>
        <taxon>Bacillati</taxon>
        <taxon>Actinomycetota</taxon>
        <taxon>Actinomycetes</taxon>
        <taxon>Micromonosporales</taxon>
        <taxon>Micromonosporaceae</taxon>
        <taxon>Micromonospora</taxon>
    </lineage>
</organism>
<evidence type="ECO:0000313" key="3">
    <source>
        <dbReference type="Proteomes" id="UP000248924"/>
    </source>
</evidence>
<protein>
    <recommendedName>
        <fullName evidence="1">SCP2 domain-containing protein</fullName>
    </recommendedName>
</protein>
<evidence type="ECO:0000259" key="1">
    <source>
        <dbReference type="Pfam" id="PF02036"/>
    </source>
</evidence>
<dbReference type="SUPFAM" id="SSF55718">
    <property type="entry name" value="SCP-like"/>
    <property type="match status" value="1"/>
</dbReference>
<sequence length="173" mass="19060">MCGASVPPRLRGVFHSKLVDAIGRAYRHHPLRVMSARPPGGDPVSGVRRRGGRMTETIGDFFADIERDRPNVPKKYTGTIRFDLSVDHVAEHWVLKIDSGSVSVARDAREADCVVRARCDVFARIVTGEQGVYAAVWRNLLSVEGDISLLSTLRELLPAAQEASRTASRKPEV</sequence>